<gene>
    <name evidence="4" type="ORF">A6E14_09030</name>
</gene>
<dbReference type="GO" id="GO:0008233">
    <property type="term" value="F:peptidase activity"/>
    <property type="evidence" value="ECO:0007669"/>
    <property type="project" value="UniProtKB-KW"/>
</dbReference>
<reference evidence="5" key="1">
    <citation type="submission" date="2016-06" db="EMBL/GenBank/DDBJ databases">
        <authorList>
            <person name="Hehemann J.-H."/>
            <person name="Arevalo P."/>
            <person name="Datta M.S."/>
            <person name="Polz M.F."/>
        </authorList>
    </citation>
    <scope>NUCLEOTIDE SEQUENCE [LARGE SCALE GENOMIC DNA]</scope>
    <source>
        <strain evidence="5">9CSC122</strain>
    </source>
</reference>
<proteinExistence type="predicted"/>
<feature type="domain" description="Retropepsin-like aspartic endopeptidase" evidence="3">
    <location>
        <begin position="88"/>
        <end position="221"/>
    </location>
</feature>
<feature type="region of interest" description="Disordered" evidence="1">
    <location>
        <begin position="22"/>
        <end position="84"/>
    </location>
</feature>
<evidence type="ECO:0000256" key="1">
    <source>
        <dbReference type="SAM" id="MobiDB-lite"/>
    </source>
</evidence>
<dbReference type="PANTHER" id="PTHR38037">
    <property type="entry name" value="ZN_PROTEASE DOMAIN-CONTAINING PROTEIN"/>
    <property type="match status" value="1"/>
</dbReference>
<keyword evidence="5" id="KW-1185">Reference proteome</keyword>
<dbReference type="EMBL" id="MAJZ01000439">
    <property type="protein sequence ID" value="OCH76574.1"/>
    <property type="molecule type" value="Genomic_DNA"/>
</dbReference>
<dbReference type="GO" id="GO:0006508">
    <property type="term" value="P:proteolysis"/>
    <property type="evidence" value="ECO:0007669"/>
    <property type="project" value="UniProtKB-KW"/>
</dbReference>
<feature type="chain" id="PRO_5008634780" evidence="2">
    <location>
        <begin position="20"/>
        <end position="223"/>
    </location>
</feature>
<evidence type="ECO:0000256" key="2">
    <source>
        <dbReference type="SAM" id="SignalP"/>
    </source>
</evidence>
<accession>A0A1B9QZD7</accession>
<dbReference type="PANTHER" id="PTHR38037:SF2">
    <property type="entry name" value="ATP-DEPENDENT ZINC PROTEASE DOMAIN-CONTAINING PROTEIN-RELATED"/>
    <property type="match status" value="1"/>
</dbReference>
<comment type="caution">
    <text evidence="4">The sequence shown here is derived from an EMBL/GenBank/DDBJ whole genome shotgun (WGS) entry which is preliminary data.</text>
</comment>
<keyword evidence="4" id="KW-0378">Hydrolase</keyword>
<name>A0A1B9QZD7_9VIBR</name>
<evidence type="ECO:0000313" key="5">
    <source>
        <dbReference type="Proteomes" id="UP000093173"/>
    </source>
</evidence>
<dbReference type="RefSeq" id="WP_065576728.1">
    <property type="nucleotide sequence ID" value="NZ_JBNGCH010000439.1"/>
</dbReference>
<sequence length="223" mass="25211">MKKQNHLLLMVMLSLGLTACSTTSNVDKEPLPEPENPVEVPVVEPETDKPVEPVEPEVKPEEPVVEPEPKPAEKPKPQAKKTEDGKLILGDQEWVYVPGLKQSFKARVDTGATTSSVSAQDILQFERDGKEWVKFKVDMGDTLSKEIALPVQRWVKIRQSNSEESEKRPVVVAWVQVGDLKEKTEFTLSDRNHMKFSILLGRSFFKDVAIVDVSKKFVQDKYK</sequence>
<organism evidence="4 5">
    <name type="scientific">Vibrio genomosp. F10</name>
    <dbReference type="NCBI Taxonomy" id="723171"/>
    <lineage>
        <taxon>Bacteria</taxon>
        <taxon>Pseudomonadati</taxon>
        <taxon>Pseudomonadota</taxon>
        <taxon>Gammaproteobacteria</taxon>
        <taxon>Vibrionales</taxon>
        <taxon>Vibrionaceae</taxon>
        <taxon>Vibrio</taxon>
    </lineage>
</organism>
<dbReference type="AlphaFoldDB" id="A0A1B9QZD7"/>
<dbReference type="InterPro" id="IPR008503">
    <property type="entry name" value="Asp_endopeptidase"/>
</dbReference>
<keyword evidence="4" id="KW-0645">Protease</keyword>
<dbReference type="SUPFAM" id="SSF50630">
    <property type="entry name" value="Acid proteases"/>
    <property type="match status" value="1"/>
</dbReference>
<dbReference type="PROSITE" id="PS51257">
    <property type="entry name" value="PROKAR_LIPOPROTEIN"/>
    <property type="match status" value="1"/>
</dbReference>
<feature type="compositionally biased region" description="Basic and acidic residues" evidence="1">
    <location>
        <begin position="46"/>
        <end position="84"/>
    </location>
</feature>
<protein>
    <submittedName>
        <fullName evidence="4">ATP-dependent Zn protease</fullName>
    </submittedName>
</protein>
<dbReference type="Proteomes" id="UP000093173">
    <property type="component" value="Unassembled WGS sequence"/>
</dbReference>
<feature type="signal peptide" evidence="2">
    <location>
        <begin position="1"/>
        <end position="19"/>
    </location>
</feature>
<evidence type="ECO:0000313" key="4">
    <source>
        <dbReference type="EMBL" id="OCH76574.1"/>
    </source>
</evidence>
<evidence type="ECO:0000259" key="3">
    <source>
        <dbReference type="Pfam" id="PF05618"/>
    </source>
</evidence>
<dbReference type="InterPro" id="IPR021109">
    <property type="entry name" value="Peptidase_aspartic_dom_sf"/>
</dbReference>
<dbReference type="Gene3D" id="2.40.70.10">
    <property type="entry name" value="Acid Proteases"/>
    <property type="match status" value="1"/>
</dbReference>
<dbReference type="Pfam" id="PF05618">
    <property type="entry name" value="Zn_protease"/>
    <property type="match status" value="1"/>
</dbReference>
<keyword evidence="2" id="KW-0732">Signal</keyword>